<accession>A0ABN9BY45</accession>
<protein>
    <submittedName>
        <fullName evidence="1">Uncharacterized protein</fullName>
    </submittedName>
</protein>
<dbReference type="Proteomes" id="UP001162483">
    <property type="component" value="Unassembled WGS sequence"/>
</dbReference>
<gene>
    <name evidence="1" type="ORF">SPARVUS_LOCUS3877344</name>
</gene>
<organism evidence="1 2">
    <name type="scientific">Staurois parvus</name>
    <dbReference type="NCBI Taxonomy" id="386267"/>
    <lineage>
        <taxon>Eukaryota</taxon>
        <taxon>Metazoa</taxon>
        <taxon>Chordata</taxon>
        <taxon>Craniata</taxon>
        <taxon>Vertebrata</taxon>
        <taxon>Euteleostomi</taxon>
        <taxon>Amphibia</taxon>
        <taxon>Batrachia</taxon>
        <taxon>Anura</taxon>
        <taxon>Neobatrachia</taxon>
        <taxon>Ranoidea</taxon>
        <taxon>Ranidae</taxon>
        <taxon>Staurois</taxon>
    </lineage>
</organism>
<evidence type="ECO:0000313" key="1">
    <source>
        <dbReference type="EMBL" id="CAI9552375.1"/>
    </source>
</evidence>
<proteinExistence type="predicted"/>
<dbReference type="EMBL" id="CATNWA010006571">
    <property type="protein sequence ID" value="CAI9552375.1"/>
    <property type="molecule type" value="Genomic_DNA"/>
</dbReference>
<evidence type="ECO:0000313" key="2">
    <source>
        <dbReference type="Proteomes" id="UP001162483"/>
    </source>
</evidence>
<name>A0ABN9BY45_9NEOB</name>
<comment type="caution">
    <text evidence="1">The sequence shown here is derived from an EMBL/GenBank/DDBJ whole genome shotgun (WGS) entry which is preliminary data.</text>
</comment>
<reference evidence="1" key="1">
    <citation type="submission" date="2023-05" db="EMBL/GenBank/DDBJ databases">
        <authorList>
            <person name="Stuckert A."/>
        </authorList>
    </citation>
    <scope>NUCLEOTIDE SEQUENCE</scope>
</reference>
<sequence>MGPSVLTHTQTTPKKAYERYQGYLMGRPSSQMIVTCPLDPALSCCNLLTRGRLTTHGAPGQ</sequence>
<keyword evidence="2" id="KW-1185">Reference proteome</keyword>